<dbReference type="PANTHER" id="PTHR36849:SF1">
    <property type="entry name" value="CYTOPLASMIC PROTEIN"/>
    <property type="match status" value="1"/>
</dbReference>
<keyword evidence="2" id="KW-1185">Reference proteome</keyword>
<sequence>MAGPITYRRIYEGVSPQDGTRLLVDRLWPRGVSKEDAHVDEWLRDVAPSTELRRWYGHDPERFTEFRRRYRAELDDPEHRQAVARVRDLAARGKVTLLTATKDVDRSGAAVLAEWLNQAVRRRRQHA</sequence>
<evidence type="ECO:0000313" key="2">
    <source>
        <dbReference type="Proteomes" id="UP000635996"/>
    </source>
</evidence>
<reference evidence="1 2" key="1">
    <citation type="submission" date="2020-03" db="EMBL/GenBank/DDBJ databases">
        <title>WGS of actinomycetes isolated from Thailand.</title>
        <authorList>
            <person name="Thawai C."/>
        </authorList>
    </citation>
    <scope>NUCLEOTIDE SEQUENCE [LARGE SCALE GENOMIC DNA]</scope>
    <source>
        <strain evidence="1 2">NBRC 13905</strain>
    </source>
</reference>
<organism evidence="1 2">
    <name type="scientific">Streptomyces thermoviolaceus subsp. thermoviolaceus</name>
    <dbReference type="NCBI Taxonomy" id="66860"/>
    <lineage>
        <taxon>Bacteria</taxon>
        <taxon>Bacillati</taxon>
        <taxon>Actinomycetota</taxon>
        <taxon>Actinomycetes</taxon>
        <taxon>Kitasatosporales</taxon>
        <taxon>Streptomycetaceae</taxon>
        <taxon>Streptomyces</taxon>
    </lineage>
</organism>
<comment type="caution">
    <text evidence="1">The sequence shown here is derived from an EMBL/GenBank/DDBJ whole genome shotgun (WGS) entry which is preliminary data.</text>
</comment>
<dbReference type="RefSeq" id="WP_168132413.1">
    <property type="nucleotide sequence ID" value="NZ_BMVZ01000030.1"/>
</dbReference>
<proteinExistence type="predicted"/>
<dbReference type="Pfam" id="PF22752">
    <property type="entry name" value="DUF488-N3i"/>
    <property type="match status" value="1"/>
</dbReference>
<dbReference type="PANTHER" id="PTHR36849">
    <property type="entry name" value="CYTOPLASMIC PROTEIN-RELATED"/>
    <property type="match status" value="1"/>
</dbReference>
<dbReference type="InterPro" id="IPR052552">
    <property type="entry name" value="YeaO-like"/>
</dbReference>
<protein>
    <submittedName>
        <fullName evidence="1">DUF488 family protein</fullName>
    </submittedName>
</protein>
<dbReference type="EMBL" id="JAATEL010000039">
    <property type="protein sequence ID" value="NJP17351.1"/>
    <property type="molecule type" value="Genomic_DNA"/>
</dbReference>
<gene>
    <name evidence="1" type="ORF">HCJ95_24520</name>
</gene>
<accession>A0ABX0YXK9</accession>
<name>A0ABX0YXK9_STRTL</name>
<dbReference type="Proteomes" id="UP000635996">
    <property type="component" value="Unassembled WGS sequence"/>
</dbReference>
<evidence type="ECO:0000313" key="1">
    <source>
        <dbReference type="EMBL" id="NJP17351.1"/>
    </source>
</evidence>